<dbReference type="InterPro" id="IPR029058">
    <property type="entry name" value="AB_hydrolase_fold"/>
</dbReference>
<evidence type="ECO:0000256" key="1">
    <source>
        <dbReference type="SAM" id="MobiDB-lite"/>
    </source>
</evidence>
<gene>
    <name evidence="3" type="ORF">B0T23DRAFT_446949</name>
</gene>
<dbReference type="RefSeq" id="XP_062690105.1">
    <property type="nucleotide sequence ID" value="XM_062840983.1"/>
</dbReference>
<organism evidence="3 4">
    <name type="scientific">Neurospora hispaniola</name>
    <dbReference type="NCBI Taxonomy" id="588809"/>
    <lineage>
        <taxon>Eukaryota</taxon>
        <taxon>Fungi</taxon>
        <taxon>Dikarya</taxon>
        <taxon>Ascomycota</taxon>
        <taxon>Pezizomycotina</taxon>
        <taxon>Sordariomycetes</taxon>
        <taxon>Sordariomycetidae</taxon>
        <taxon>Sordariales</taxon>
        <taxon>Sordariaceae</taxon>
        <taxon>Neurospora</taxon>
    </lineage>
</organism>
<protein>
    <recommendedName>
        <fullName evidence="5">Lipase B</fullName>
    </recommendedName>
</protein>
<evidence type="ECO:0000256" key="2">
    <source>
        <dbReference type="SAM" id="SignalP"/>
    </source>
</evidence>
<proteinExistence type="predicted"/>
<dbReference type="GeneID" id="87878605"/>
<evidence type="ECO:0000313" key="4">
    <source>
        <dbReference type="Proteomes" id="UP001285908"/>
    </source>
</evidence>
<sequence>MILTSSSAVLLSTITLFAQLALGLPTTSEPVHHESVRAIGELSHRDELHDAGVVWDKVVRQSPVVGPTDPRDSFNNRNPDVPGVGYPRSSDADPAFTIPEATLRAAIYLPSGFNSSTNRQVVLFVPGTGAYGHESFADNLLKVITDAGAADAVWVNVPNAMLDDVQSNAEYIAYAISYVKALIGDDRDLNVIGWSQGNLATQWVLTYWPSTVPKVRQLISVSPDFHGTMLAYGLCAGNFGKVAKAGAPCPPSVLQQLYSSNLINTLRAAGGGDAHVPTTSFWSRLTDEVVQPQAGLTASARMGDSRNKGVTNVEVQTVCGLTPGGGQYGHSTLMAHPLVAAMTLDALKNGGPASLSRIRSQMFRTCSNVVAPGLQLTDRAKTEGLLTTAGARLVAFPTKLLREPALRNYAT</sequence>
<evidence type="ECO:0008006" key="5">
    <source>
        <dbReference type="Google" id="ProtNLM"/>
    </source>
</evidence>
<name>A0AAJ0MNX8_9PEZI</name>
<feature type="signal peptide" evidence="2">
    <location>
        <begin position="1"/>
        <end position="23"/>
    </location>
</feature>
<evidence type="ECO:0000313" key="3">
    <source>
        <dbReference type="EMBL" id="KAK3487978.1"/>
    </source>
</evidence>
<dbReference type="SUPFAM" id="SSF53474">
    <property type="entry name" value="alpha/beta-Hydrolases"/>
    <property type="match status" value="1"/>
</dbReference>
<dbReference type="EMBL" id="JAULSX010000007">
    <property type="protein sequence ID" value="KAK3487978.1"/>
    <property type="molecule type" value="Genomic_DNA"/>
</dbReference>
<comment type="caution">
    <text evidence="3">The sequence shown here is derived from an EMBL/GenBank/DDBJ whole genome shotgun (WGS) entry which is preliminary data.</text>
</comment>
<feature type="region of interest" description="Disordered" evidence="1">
    <location>
        <begin position="65"/>
        <end position="89"/>
    </location>
</feature>
<dbReference type="PANTHER" id="PTHR37574:SF1">
    <property type="entry name" value="LIPASE B"/>
    <property type="match status" value="1"/>
</dbReference>
<dbReference type="AlphaFoldDB" id="A0AAJ0MNX8"/>
<dbReference type="InterPro" id="IPR053228">
    <property type="entry name" value="Stereospecific_Lipase"/>
</dbReference>
<reference evidence="3 4" key="1">
    <citation type="journal article" date="2023" name="Mol. Phylogenet. Evol.">
        <title>Genome-scale phylogeny and comparative genomics of the fungal order Sordariales.</title>
        <authorList>
            <person name="Hensen N."/>
            <person name="Bonometti L."/>
            <person name="Westerberg I."/>
            <person name="Brannstrom I.O."/>
            <person name="Guillou S."/>
            <person name="Cros-Aarteil S."/>
            <person name="Calhoun S."/>
            <person name="Haridas S."/>
            <person name="Kuo A."/>
            <person name="Mondo S."/>
            <person name="Pangilinan J."/>
            <person name="Riley R."/>
            <person name="LaButti K."/>
            <person name="Andreopoulos B."/>
            <person name="Lipzen A."/>
            <person name="Chen C."/>
            <person name="Yan M."/>
            <person name="Daum C."/>
            <person name="Ng V."/>
            <person name="Clum A."/>
            <person name="Steindorff A."/>
            <person name="Ohm R.A."/>
            <person name="Martin F."/>
            <person name="Silar P."/>
            <person name="Natvig D.O."/>
            <person name="Lalanne C."/>
            <person name="Gautier V."/>
            <person name="Ament-Velasquez S.L."/>
            <person name="Kruys A."/>
            <person name="Hutchinson M.I."/>
            <person name="Powell A.J."/>
            <person name="Barry K."/>
            <person name="Miller A.N."/>
            <person name="Grigoriev I.V."/>
            <person name="Debuchy R."/>
            <person name="Gladieux P."/>
            <person name="Hiltunen Thoren M."/>
            <person name="Johannesson H."/>
        </authorList>
    </citation>
    <scope>NUCLEOTIDE SEQUENCE [LARGE SCALE GENOMIC DNA]</scope>
    <source>
        <strain evidence="3 4">FGSC 10403</strain>
    </source>
</reference>
<dbReference type="Gene3D" id="3.40.50.1820">
    <property type="entry name" value="alpha/beta hydrolase"/>
    <property type="match status" value="1"/>
</dbReference>
<dbReference type="Proteomes" id="UP001285908">
    <property type="component" value="Unassembled WGS sequence"/>
</dbReference>
<feature type="chain" id="PRO_5042604525" description="Lipase B" evidence="2">
    <location>
        <begin position="24"/>
        <end position="411"/>
    </location>
</feature>
<accession>A0AAJ0MNX8</accession>
<dbReference type="PANTHER" id="PTHR37574">
    <property type="entry name" value="LIPASE B"/>
    <property type="match status" value="1"/>
</dbReference>
<keyword evidence="2" id="KW-0732">Signal</keyword>
<keyword evidence="4" id="KW-1185">Reference proteome</keyword>